<dbReference type="eggNOG" id="COG4734">
    <property type="taxonomic scope" value="Bacteria"/>
</dbReference>
<name>C0EU99_9FIRM</name>
<reference evidence="4 5" key="2">
    <citation type="submission" date="2009-02" db="EMBL/GenBank/DDBJ databases">
        <title>Draft genome sequence of Eubacterium hallii (DSM 3353).</title>
        <authorList>
            <person name="Sudarsanam P."/>
            <person name="Ley R."/>
            <person name="Guruge J."/>
            <person name="Turnbaugh P.J."/>
            <person name="Mahowald M."/>
            <person name="Liep D."/>
            <person name="Gordon J."/>
        </authorList>
    </citation>
    <scope>NUCLEOTIDE SEQUENCE [LARGE SCALE GENOMIC DNA]</scope>
    <source>
        <strain evidence="4 5">DSM 3353</strain>
    </source>
</reference>
<dbReference type="Pfam" id="PF18832">
    <property type="entry name" value="LPD18"/>
    <property type="match status" value="1"/>
</dbReference>
<proteinExistence type="predicted"/>
<evidence type="ECO:0008006" key="6">
    <source>
        <dbReference type="Google" id="ProtNLM"/>
    </source>
</evidence>
<dbReference type="InterPro" id="IPR040568">
    <property type="entry name" value="LPD16"/>
</dbReference>
<organism evidence="4 5">
    <name type="scientific">Anaerobutyricum hallii DSM 3353</name>
    <dbReference type="NCBI Taxonomy" id="411469"/>
    <lineage>
        <taxon>Bacteria</taxon>
        <taxon>Bacillati</taxon>
        <taxon>Bacillota</taxon>
        <taxon>Clostridia</taxon>
        <taxon>Lachnospirales</taxon>
        <taxon>Lachnospiraceae</taxon>
        <taxon>Anaerobutyricum</taxon>
    </lineage>
</organism>
<protein>
    <recommendedName>
        <fullName evidence="6">Polymerase nucleotidyl transferase domain-containing protein</fullName>
    </recommendedName>
</protein>
<dbReference type="InterPro" id="IPR043519">
    <property type="entry name" value="NT_sf"/>
</dbReference>
<dbReference type="AlphaFoldDB" id="C0EU99"/>
<feature type="domain" description="YodL-like" evidence="1">
    <location>
        <begin position="24"/>
        <end position="119"/>
    </location>
</feature>
<gene>
    <name evidence="4" type="ORF">EUBHAL_00983</name>
</gene>
<sequence>MRKKEQTGINLSEEEILHGKGDAYGIYQIDWKGEGREYAFLSYDSIRAKGKLPQRKDYQLVYSGILEPDENMDSLYVKFNIAHPQDFTGHSLSISDIIVLKKNGKINVSYVDMIGFVPLSDFYKEPALRVVGQITEATQGFTAEGHFGTWHSIQMQEFHNEKFFQMRHDEFGEKVADIIVNEQGQVIAEDLWHGFSPEAMKLIGEYLLNRSLHEKKEAAYVISGDSGYFMIHETDGGYDYTFYNEDYRELDGGVYDNPDVSLAEAIEDILNDAGIAIATIEEIGYEQLEQNIEESEEKELLHYAVQESKRQLKGGDIRLTSEVYYKEKSLEGRSRADIEETVLSQAQIIVDELGLHNEVELIGARVYGSRSREGLYRPDSDVDVALSYQGPISEDSFFNYLKEDMLYVKEIPIDINPISKTKSGTLPEYLERAEYYLDEKEIEQFAEQIDTFGRLRGDWYVDETMEQEKAVDAITDDILQKKTGYLNDYLKKTIEISGDQEDIKQAKDLLIQMEKLERLSIFDKEPEPIPEVDFYVTECSEFPSLGEYHEGLTIDEAIAVYEKIPGDRKNGIKAIGINLHFPEGHMYSDKCDLLAGGHICKEMLDAVPFYKENRQVRKAVRYLEKHFEKKENLSLIKPKKKQKIIIFNKKHNKKIIFMIK</sequence>
<dbReference type="Proteomes" id="UP000003174">
    <property type="component" value="Unassembled WGS sequence"/>
</dbReference>
<dbReference type="RefSeq" id="WP_005345352.1">
    <property type="nucleotide sequence ID" value="NZ_ACEP01000051.1"/>
</dbReference>
<dbReference type="EMBL" id="ACEP01000051">
    <property type="protein sequence ID" value="EEG37157.1"/>
    <property type="molecule type" value="Genomic_DNA"/>
</dbReference>
<comment type="caution">
    <text evidence="4">The sequence shown here is derived from an EMBL/GenBank/DDBJ whole genome shotgun (WGS) entry which is preliminary data.</text>
</comment>
<dbReference type="Pfam" id="PF18830">
    <property type="entry name" value="LPD16"/>
    <property type="match status" value="1"/>
</dbReference>
<evidence type="ECO:0000259" key="2">
    <source>
        <dbReference type="Pfam" id="PF18830"/>
    </source>
</evidence>
<evidence type="ECO:0000313" key="5">
    <source>
        <dbReference type="Proteomes" id="UP000003174"/>
    </source>
</evidence>
<feature type="domain" description="Large polyvalent protein-associated" evidence="3">
    <location>
        <begin position="133"/>
        <end position="211"/>
    </location>
</feature>
<feature type="domain" description="Large polyvalent protein-associated" evidence="2">
    <location>
        <begin position="214"/>
        <end position="294"/>
    </location>
</feature>
<dbReference type="InterPro" id="IPR041258">
    <property type="entry name" value="LPD18"/>
</dbReference>
<evidence type="ECO:0000313" key="4">
    <source>
        <dbReference type="EMBL" id="EEG37157.1"/>
    </source>
</evidence>
<dbReference type="eggNOG" id="COG4227">
    <property type="taxonomic scope" value="Bacteria"/>
</dbReference>
<dbReference type="Pfam" id="PF14191">
    <property type="entry name" value="YodL"/>
    <property type="match status" value="1"/>
</dbReference>
<evidence type="ECO:0000259" key="1">
    <source>
        <dbReference type="Pfam" id="PF14191"/>
    </source>
</evidence>
<accession>C0EU99</accession>
<dbReference type="SUPFAM" id="SSF81301">
    <property type="entry name" value="Nucleotidyltransferase"/>
    <property type="match status" value="1"/>
</dbReference>
<dbReference type="eggNOG" id="COG1669">
    <property type="taxonomic scope" value="Bacteria"/>
</dbReference>
<evidence type="ECO:0000259" key="3">
    <source>
        <dbReference type="Pfam" id="PF18832"/>
    </source>
</evidence>
<dbReference type="InterPro" id="IPR025923">
    <property type="entry name" value="YodL-like_dom"/>
</dbReference>
<dbReference type="CDD" id="cd05403">
    <property type="entry name" value="NT_KNTase_like"/>
    <property type="match status" value="1"/>
</dbReference>
<reference evidence="4 5" key="1">
    <citation type="submission" date="2009-01" db="EMBL/GenBank/DDBJ databases">
        <authorList>
            <person name="Fulton L."/>
            <person name="Clifton S."/>
            <person name="Fulton B."/>
            <person name="Xu J."/>
            <person name="Minx P."/>
            <person name="Pepin K.H."/>
            <person name="Johnson M."/>
            <person name="Bhonagiri V."/>
            <person name="Nash W.E."/>
            <person name="Mardis E.R."/>
            <person name="Wilson R.K."/>
        </authorList>
    </citation>
    <scope>NUCLEOTIDE SEQUENCE [LARGE SCALE GENOMIC DNA]</scope>
    <source>
        <strain evidence="4 5">DSM 3353</strain>
    </source>
</reference>